<dbReference type="SMART" id="SM00389">
    <property type="entry name" value="HOX"/>
    <property type="match status" value="1"/>
</dbReference>
<dbReference type="InterPro" id="IPR001356">
    <property type="entry name" value="HD"/>
</dbReference>
<dbReference type="SUPFAM" id="SSF46689">
    <property type="entry name" value="Homeodomain-like"/>
    <property type="match status" value="1"/>
</dbReference>
<dbReference type="EMBL" id="UYSU01032673">
    <property type="protein sequence ID" value="VDL90251.1"/>
    <property type="molecule type" value="Genomic_DNA"/>
</dbReference>
<evidence type="ECO:0000256" key="4">
    <source>
        <dbReference type="ARBA" id="ARBA00023242"/>
    </source>
</evidence>
<dbReference type="InterPro" id="IPR017970">
    <property type="entry name" value="Homeobox_CS"/>
</dbReference>
<dbReference type="Gene3D" id="1.10.10.60">
    <property type="entry name" value="Homeodomain-like"/>
    <property type="match status" value="1"/>
</dbReference>
<keyword evidence="3 5" id="KW-0371">Homeobox</keyword>
<evidence type="ECO:0000256" key="3">
    <source>
        <dbReference type="ARBA" id="ARBA00023155"/>
    </source>
</evidence>
<evidence type="ECO:0000259" key="8">
    <source>
        <dbReference type="PROSITE" id="PS50071"/>
    </source>
</evidence>
<dbReference type="STRING" id="70667.A0A183SI18"/>
<dbReference type="PANTHER" id="PTHR24329:SF543">
    <property type="entry name" value="FI01017P-RELATED"/>
    <property type="match status" value="1"/>
</dbReference>
<comment type="subcellular location">
    <subcellularLocation>
        <location evidence="1 5 6">Nucleus</location>
    </subcellularLocation>
</comment>
<keyword evidence="2 5" id="KW-0238">DNA-binding</keyword>
<evidence type="ECO:0000256" key="7">
    <source>
        <dbReference type="SAM" id="MobiDB-lite"/>
    </source>
</evidence>
<gene>
    <name evidence="9" type="ORF">SSLN_LOCUS3866</name>
</gene>
<evidence type="ECO:0000256" key="1">
    <source>
        <dbReference type="ARBA" id="ARBA00004123"/>
    </source>
</evidence>
<dbReference type="PANTHER" id="PTHR24329">
    <property type="entry name" value="HOMEOBOX PROTEIN ARISTALESS"/>
    <property type="match status" value="1"/>
</dbReference>
<proteinExistence type="predicted"/>
<keyword evidence="10" id="KW-1185">Reference proteome</keyword>
<dbReference type="Proteomes" id="UP000275846">
    <property type="component" value="Unassembled WGS sequence"/>
</dbReference>
<evidence type="ECO:0000313" key="10">
    <source>
        <dbReference type="Proteomes" id="UP000275846"/>
    </source>
</evidence>
<dbReference type="GO" id="GO:0000977">
    <property type="term" value="F:RNA polymerase II transcription regulatory region sequence-specific DNA binding"/>
    <property type="evidence" value="ECO:0007669"/>
    <property type="project" value="TreeGrafter"/>
</dbReference>
<dbReference type="GO" id="GO:0005634">
    <property type="term" value="C:nucleus"/>
    <property type="evidence" value="ECO:0007669"/>
    <property type="project" value="UniProtKB-SubCell"/>
</dbReference>
<dbReference type="WBParaSite" id="SSLN_0000399201-mRNA-1">
    <property type="protein sequence ID" value="SSLN_0000399201-mRNA-1"/>
    <property type="gene ID" value="SSLN_0000399201"/>
</dbReference>
<accession>A0A183SI18</accession>
<feature type="domain" description="Homeobox" evidence="8">
    <location>
        <begin position="152"/>
        <end position="212"/>
    </location>
</feature>
<dbReference type="OrthoDB" id="6276153at2759"/>
<feature type="compositionally biased region" description="Pro residues" evidence="7">
    <location>
        <begin position="334"/>
        <end position="350"/>
    </location>
</feature>
<dbReference type="PROSITE" id="PS50071">
    <property type="entry name" value="HOMEOBOX_2"/>
    <property type="match status" value="1"/>
</dbReference>
<reference evidence="11" key="1">
    <citation type="submission" date="2016-06" db="UniProtKB">
        <authorList>
            <consortium name="WormBaseParasite"/>
        </authorList>
    </citation>
    <scope>IDENTIFICATION</scope>
</reference>
<dbReference type="InterPro" id="IPR009057">
    <property type="entry name" value="Homeodomain-like_sf"/>
</dbReference>
<dbReference type="InterPro" id="IPR050649">
    <property type="entry name" value="Paired_Homeobox_TFs"/>
</dbReference>
<protein>
    <submittedName>
        <fullName evidence="11">Homeobox domain-containing protein</fullName>
    </submittedName>
</protein>
<keyword evidence="4 5" id="KW-0539">Nucleus</keyword>
<reference evidence="9 10" key="2">
    <citation type="submission" date="2018-11" db="EMBL/GenBank/DDBJ databases">
        <authorList>
            <consortium name="Pathogen Informatics"/>
        </authorList>
    </citation>
    <scope>NUCLEOTIDE SEQUENCE [LARGE SCALE GENOMIC DNA]</scope>
    <source>
        <strain evidence="9 10">NST_G2</strain>
    </source>
</reference>
<dbReference type="Pfam" id="PF00046">
    <property type="entry name" value="Homeodomain"/>
    <property type="match status" value="1"/>
</dbReference>
<evidence type="ECO:0000313" key="9">
    <source>
        <dbReference type="EMBL" id="VDL90251.1"/>
    </source>
</evidence>
<dbReference type="CDD" id="cd00086">
    <property type="entry name" value="homeodomain"/>
    <property type="match status" value="1"/>
</dbReference>
<dbReference type="PROSITE" id="PS00027">
    <property type="entry name" value="HOMEOBOX_1"/>
    <property type="match status" value="1"/>
</dbReference>
<name>A0A183SI18_SCHSO</name>
<evidence type="ECO:0000256" key="5">
    <source>
        <dbReference type="PROSITE-ProRule" id="PRU00108"/>
    </source>
</evidence>
<sequence>MNPRPRHPESGPAKDAGCSHTSEEPGDGGEGAPQWPDSAITQSSFVKMADLTSTGADPLQLDKAQRTDFSSPFRAGLASTQCCEQALLRGEKSMEETDGHKHAGTEASFWAGHAIDGRRGLLLTTPPMDNSLLMDSEVDSSMQTGLESTQCTSGRRSRTTFNETQVSLLEAAFQRTHYPELLVREKLAEITGLSETKIQVWFSNRRARWRKQVIFMYTFGGEDSAATPVLPSPSNSNTEKEAAATMTSEVGNERASSDNQHVLMEFKSNQGPSTCNPNMTLLPWTPITHGFLFSGDAQLSPIALSEQMKKYSIMVSEASSTMTDAPMDFSISTHPPPPPPPPPPHHPLPPSVLEKFSLKENAANRSRATPISFGELVDFQPPQGMINPFMATMKTYYGSRASL</sequence>
<evidence type="ECO:0000256" key="2">
    <source>
        <dbReference type="ARBA" id="ARBA00023125"/>
    </source>
</evidence>
<organism evidence="11">
    <name type="scientific">Schistocephalus solidus</name>
    <name type="common">Tapeworm</name>
    <dbReference type="NCBI Taxonomy" id="70667"/>
    <lineage>
        <taxon>Eukaryota</taxon>
        <taxon>Metazoa</taxon>
        <taxon>Spiralia</taxon>
        <taxon>Lophotrochozoa</taxon>
        <taxon>Platyhelminthes</taxon>
        <taxon>Cestoda</taxon>
        <taxon>Eucestoda</taxon>
        <taxon>Diphyllobothriidea</taxon>
        <taxon>Diphyllobothriidae</taxon>
        <taxon>Schistocephalus</taxon>
    </lineage>
</organism>
<feature type="DNA-binding region" description="Homeobox" evidence="5">
    <location>
        <begin position="154"/>
        <end position="213"/>
    </location>
</feature>
<dbReference type="FunFam" id="1.10.10.60:FF:000679">
    <property type="entry name" value="Homeobox protein aristaless"/>
    <property type="match status" value="1"/>
</dbReference>
<feature type="region of interest" description="Disordered" evidence="7">
    <location>
        <begin position="1"/>
        <end position="44"/>
    </location>
</feature>
<feature type="region of interest" description="Disordered" evidence="7">
    <location>
        <begin position="330"/>
        <end position="351"/>
    </location>
</feature>
<evidence type="ECO:0000313" key="11">
    <source>
        <dbReference type="WBParaSite" id="SSLN_0000399201-mRNA-1"/>
    </source>
</evidence>
<dbReference type="AlphaFoldDB" id="A0A183SI18"/>
<dbReference type="GO" id="GO:0000981">
    <property type="term" value="F:DNA-binding transcription factor activity, RNA polymerase II-specific"/>
    <property type="evidence" value="ECO:0007669"/>
    <property type="project" value="InterPro"/>
</dbReference>
<evidence type="ECO:0000256" key="6">
    <source>
        <dbReference type="RuleBase" id="RU000682"/>
    </source>
</evidence>